<evidence type="ECO:0000256" key="5">
    <source>
        <dbReference type="ARBA" id="ARBA00023288"/>
    </source>
</evidence>
<dbReference type="SMART" id="SM00271">
    <property type="entry name" value="DnaJ"/>
    <property type="match status" value="1"/>
</dbReference>
<gene>
    <name evidence="9" type="primary">csp</name>
    <name evidence="9" type="ORF">AWC38_SpisGene18844</name>
</gene>
<evidence type="ECO:0000256" key="4">
    <source>
        <dbReference type="ARBA" id="ARBA00023186"/>
    </source>
</evidence>
<accession>A0A2B4RJ62</accession>
<dbReference type="FunFam" id="1.10.287.110:FF:000017">
    <property type="entry name" value="dnaJ homolog subfamily C member 5"/>
    <property type="match status" value="1"/>
</dbReference>
<evidence type="ECO:0000313" key="9">
    <source>
        <dbReference type="EMBL" id="PFX16859.1"/>
    </source>
</evidence>
<proteinExistence type="predicted"/>
<keyword evidence="4" id="KW-0143">Chaperone</keyword>
<dbReference type="PROSITE" id="PS50076">
    <property type="entry name" value="DNAJ_2"/>
    <property type="match status" value="1"/>
</dbReference>
<dbReference type="PANTHER" id="PTHR44027">
    <property type="entry name" value="DNAJ HOMOLOG SUBFAMILY C MEMBER 5 HOMOLOG"/>
    <property type="match status" value="1"/>
</dbReference>
<evidence type="ECO:0000256" key="1">
    <source>
        <dbReference type="ARBA" id="ARBA00004635"/>
    </source>
</evidence>
<reference evidence="10" key="1">
    <citation type="journal article" date="2017" name="bioRxiv">
        <title>Comparative analysis of the genomes of Stylophora pistillata and Acropora digitifera provides evidence for extensive differences between species of corals.</title>
        <authorList>
            <person name="Voolstra C.R."/>
            <person name="Li Y."/>
            <person name="Liew Y.J."/>
            <person name="Baumgarten S."/>
            <person name="Zoccola D."/>
            <person name="Flot J.-F."/>
            <person name="Tambutte S."/>
            <person name="Allemand D."/>
            <person name="Aranda M."/>
        </authorList>
    </citation>
    <scope>NUCLEOTIDE SEQUENCE [LARGE SCALE GENOMIC DNA]</scope>
</reference>
<dbReference type="CDD" id="cd06257">
    <property type="entry name" value="DnaJ"/>
    <property type="match status" value="1"/>
</dbReference>
<dbReference type="Pfam" id="PF00226">
    <property type="entry name" value="DnaJ"/>
    <property type="match status" value="1"/>
</dbReference>
<evidence type="ECO:0000256" key="2">
    <source>
        <dbReference type="ARBA" id="ARBA00023136"/>
    </source>
</evidence>
<name>A0A2B4RJ62_STYPI</name>
<dbReference type="GO" id="GO:0005737">
    <property type="term" value="C:cytoplasm"/>
    <property type="evidence" value="ECO:0007669"/>
    <property type="project" value="UniProtKB-ARBA"/>
</dbReference>
<evidence type="ECO:0000256" key="7">
    <source>
        <dbReference type="SAM" id="Phobius"/>
    </source>
</evidence>
<dbReference type="Proteomes" id="UP000225706">
    <property type="component" value="Unassembled WGS sequence"/>
</dbReference>
<keyword evidence="7" id="KW-1133">Transmembrane helix</keyword>
<dbReference type="InterPro" id="IPR051434">
    <property type="entry name" value="DnaJ_C_subfamily_member5"/>
</dbReference>
<evidence type="ECO:0000259" key="8">
    <source>
        <dbReference type="PROSITE" id="PS50076"/>
    </source>
</evidence>
<dbReference type="STRING" id="50429.A0A2B4RJ62"/>
<dbReference type="PANTHER" id="PTHR44027:SF7">
    <property type="entry name" value="DNAJ HOMOLOG SUBFAMILY C MEMBER 5 HOMOLOG"/>
    <property type="match status" value="1"/>
</dbReference>
<dbReference type="PRINTS" id="PR00625">
    <property type="entry name" value="JDOMAIN"/>
</dbReference>
<sequence>MEYEKMDDDRKEGASLYDVLGVDKTATQEEIKKAYRKMALKHHPDKNPDNPEATEKFKEVNHAHSILADPSKREIYDKYGSMGLYIAEQFGEENVKLYFRLNSGWCKALFMFCGIITCCYFCCCCFFCCNFCCGKCKPVPDEQWEDFEFDDVKDEEDPITKQPGSNGNDTSSEKLPKSPGLDSAASSNTANTAIPMPSS</sequence>
<dbReference type="InterPro" id="IPR001623">
    <property type="entry name" value="DnaJ_domain"/>
</dbReference>
<evidence type="ECO:0000313" key="10">
    <source>
        <dbReference type="Proteomes" id="UP000225706"/>
    </source>
</evidence>
<keyword evidence="10" id="KW-1185">Reference proteome</keyword>
<keyword evidence="5" id="KW-0449">Lipoprotein</keyword>
<dbReference type="EMBL" id="LSMT01000513">
    <property type="protein sequence ID" value="PFX16859.1"/>
    <property type="molecule type" value="Genomic_DNA"/>
</dbReference>
<keyword evidence="3" id="KW-0564">Palmitate</keyword>
<protein>
    <submittedName>
        <fullName evidence="9">Cysteine string protein</fullName>
    </submittedName>
</protein>
<organism evidence="9 10">
    <name type="scientific">Stylophora pistillata</name>
    <name type="common">Smooth cauliflower coral</name>
    <dbReference type="NCBI Taxonomy" id="50429"/>
    <lineage>
        <taxon>Eukaryota</taxon>
        <taxon>Metazoa</taxon>
        <taxon>Cnidaria</taxon>
        <taxon>Anthozoa</taxon>
        <taxon>Hexacorallia</taxon>
        <taxon>Scleractinia</taxon>
        <taxon>Astrocoeniina</taxon>
        <taxon>Pocilloporidae</taxon>
        <taxon>Stylophora</taxon>
    </lineage>
</organism>
<comment type="caution">
    <text evidence="9">The sequence shown here is derived from an EMBL/GenBank/DDBJ whole genome shotgun (WGS) entry which is preliminary data.</text>
</comment>
<feature type="region of interest" description="Disordered" evidence="6">
    <location>
        <begin position="149"/>
        <end position="199"/>
    </location>
</feature>
<dbReference type="InterPro" id="IPR018253">
    <property type="entry name" value="DnaJ_domain_CS"/>
</dbReference>
<feature type="transmembrane region" description="Helical" evidence="7">
    <location>
        <begin position="108"/>
        <end position="133"/>
    </location>
</feature>
<evidence type="ECO:0000256" key="3">
    <source>
        <dbReference type="ARBA" id="ARBA00023139"/>
    </source>
</evidence>
<keyword evidence="2 7" id="KW-0472">Membrane</keyword>
<dbReference type="OrthoDB" id="445556at2759"/>
<dbReference type="Gene3D" id="1.10.287.110">
    <property type="entry name" value="DnaJ domain"/>
    <property type="match status" value="1"/>
</dbReference>
<keyword evidence="7" id="KW-0812">Transmembrane</keyword>
<dbReference type="AlphaFoldDB" id="A0A2B4RJ62"/>
<dbReference type="PROSITE" id="PS00636">
    <property type="entry name" value="DNAJ_1"/>
    <property type="match status" value="1"/>
</dbReference>
<dbReference type="SUPFAM" id="SSF46565">
    <property type="entry name" value="Chaperone J-domain"/>
    <property type="match status" value="1"/>
</dbReference>
<comment type="subcellular location">
    <subcellularLocation>
        <location evidence="1">Membrane</location>
        <topology evidence="1">Lipid-anchor</topology>
    </subcellularLocation>
</comment>
<feature type="domain" description="J" evidence="8">
    <location>
        <begin position="15"/>
        <end position="80"/>
    </location>
</feature>
<evidence type="ECO:0000256" key="6">
    <source>
        <dbReference type="SAM" id="MobiDB-lite"/>
    </source>
</evidence>
<feature type="compositionally biased region" description="Low complexity" evidence="6">
    <location>
        <begin position="183"/>
        <end position="193"/>
    </location>
</feature>
<dbReference type="GO" id="GO:0016020">
    <property type="term" value="C:membrane"/>
    <property type="evidence" value="ECO:0007669"/>
    <property type="project" value="UniProtKB-SubCell"/>
</dbReference>
<dbReference type="InterPro" id="IPR036869">
    <property type="entry name" value="J_dom_sf"/>
</dbReference>